<accession>A0A3M6TU88</accession>
<sequence>MYSEQFESTASSQFTSRRKTFKGERGFITDQNDLTGISRSFKTKCQKGLWTGAQLNDILPNSLTSNSWKEHEDDQTNKHEGVNLSVLAESCPDHCYFRITVGSVRFKGYLFEEL</sequence>
<gene>
    <name evidence="1" type="ORF">pdam_00017357</name>
</gene>
<proteinExistence type="predicted"/>
<dbReference type="EMBL" id="RCHS01002918">
    <property type="protein sequence ID" value="RMX44980.1"/>
    <property type="molecule type" value="Genomic_DNA"/>
</dbReference>
<reference evidence="1 2" key="1">
    <citation type="journal article" date="2018" name="Sci. Rep.">
        <title>Comparative analysis of the Pocillopora damicornis genome highlights role of immune system in coral evolution.</title>
        <authorList>
            <person name="Cunning R."/>
            <person name="Bay R.A."/>
            <person name="Gillette P."/>
            <person name="Baker A.C."/>
            <person name="Traylor-Knowles N."/>
        </authorList>
    </citation>
    <scope>NUCLEOTIDE SEQUENCE [LARGE SCALE GENOMIC DNA]</scope>
    <source>
        <strain evidence="1">RSMAS</strain>
        <tissue evidence="1">Whole animal</tissue>
    </source>
</reference>
<feature type="non-terminal residue" evidence="1">
    <location>
        <position position="114"/>
    </location>
</feature>
<evidence type="ECO:0000313" key="1">
    <source>
        <dbReference type="EMBL" id="RMX44980.1"/>
    </source>
</evidence>
<dbReference type="AlphaFoldDB" id="A0A3M6TU88"/>
<comment type="caution">
    <text evidence="1">The sequence shown here is derived from an EMBL/GenBank/DDBJ whole genome shotgun (WGS) entry which is preliminary data.</text>
</comment>
<organism evidence="1 2">
    <name type="scientific">Pocillopora damicornis</name>
    <name type="common">Cauliflower coral</name>
    <name type="synonym">Millepora damicornis</name>
    <dbReference type="NCBI Taxonomy" id="46731"/>
    <lineage>
        <taxon>Eukaryota</taxon>
        <taxon>Metazoa</taxon>
        <taxon>Cnidaria</taxon>
        <taxon>Anthozoa</taxon>
        <taxon>Hexacorallia</taxon>
        <taxon>Scleractinia</taxon>
        <taxon>Astrocoeniina</taxon>
        <taxon>Pocilloporidae</taxon>
        <taxon>Pocillopora</taxon>
    </lineage>
</organism>
<dbReference type="Proteomes" id="UP000275408">
    <property type="component" value="Unassembled WGS sequence"/>
</dbReference>
<protein>
    <submittedName>
        <fullName evidence="1">Uncharacterized protein</fullName>
    </submittedName>
</protein>
<name>A0A3M6TU88_POCDA</name>
<evidence type="ECO:0000313" key="2">
    <source>
        <dbReference type="Proteomes" id="UP000275408"/>
    </source>
</evidence>
<keyword evidence="2" id="KW-1185">Reference proteome</keyword>